<gene>
    <name evidence="1" type="ORF">F383_32042</name>
</gene>
<dbReference type="AlphaFoldDB" id="A0A0B0PL76"/>
<accession>A0A0B0PL76</accession>
<dbReference type="EMBL" id="KN433626">
    <property type="protein sequence ID" value="KHG25740.1"/>
    <property type="molecule type" value="Genomic_DNA"/>
</dbReference>
<proteinExistence type="predicted"/>
<reference evidence="2" key="1">
    <citation type="submission" date="2014-09" db="EMBL/GenBank/DDBJ databases">
        <authorList>
            <person name="Mudge J."/>
            <person name="Ramaraj T."/>
            <person name="Lindquist I.E."/>
            <person name="Bharti A.K."/>
            <person name="Sundararajan A."/>
            <person name="Cameron C.T."/>
            <person name="Woodward J.E."/>
            <person name="May G.D."/>
            <person name="Brubaker C."/>
            <person name="Broadhvest J."/>
            <person name="Wilkins T.A."/>
        </authorList>
    </citation>
    <scope>NUCLEOTIDE SEQUENCE</scope>
    <source>
        <strain evidence="2">cv. AKA8401</strain>
    </source>
</reference>
<name>A0A0B0PL76_GOSAR</name>
<protein>
    <submittedName>
        <fullName evidence="1">Cytochrome b</fullName>
    </submittedName>
</protein>
<evidence type="ECO:0000313" key="2">
    <source>
        <dbReference type="Proteomes" id="UP000032142"/>
    </source>
</evidence>
<sequence>MPQLSDLVTLPHISVLMALPRLSVSGDSVTLSVLAAMLHICMACRGWVGRVVSPHSERFVRVCIWLDMGWVLHNHAMVGLLYTLSFPKLTPLFSSTQVIPNHNGLRAVRDSEWPHVLQVDFLLVN</sequence>
<organism evidence="1 2">
    <name type="scientific">Gossypium arboreum</name>
    <name type="common">Tree cotton</name>
    <name type="synonym">Gossypium nanking</name>
    <dbReference type="NCBI Taxonomy" id="29729"/>
    <lineage>
        <taxon>Eukaryota</taxon>
        <taxon>Viridiplantae</taxon>
        <taxon>Streptophyta</taxon>
        <taxon>Embryophyta</taxon>
        <taxon>Tracheophyta</taxon>
        <taxon>Spermatophyta</taxon>
        <taxon>Magnoliopsida</taxon>
        <taxon>eudicotyledons</taxon>
        <taxon>Gunneridae</taxon>
        <taxon>Pentapetalae</taxon>
        <taxon>rosids</taxon>
        <taxon>malvids</taxon>
        <taxon>Malvales</taxon>
        <taxon>Malvaceae</taxon>
        <taxon>Malvoideae</taxon>
        <taxon>Gossypium</taxon>
    </lineage>
</organism>
<evidence type="ECO:0000313" key="1">
    <source>
        <dbReference type="EMBL" id="KHG25740.1"/>
    </source>
</evidence>
<dbReference type="Proteomes" id="UP000032142">
    <property type="component" value="Unassembled WGS sequence"/>
</dbReference>
<keyword evidence="2" id="KW-1185">Reference proteome</keyword>